<accession>A0ABW4GGC6</accession>
<gene>
    <name evidence="2" type="ORF">ACFSJ0_31455</name>
</gene>
<proteinExistence type="predicted"/>
<organism evidence="2 3">
    <name type="scientific">Nonomuraea guangzhouensis</name>
    <dbReference type="NCBI Taxonomy" id="1291555"/>
    <lineage>
        <taxon>Bacteria</taxon>
        <taxon>Bacillati</taxon>
        <taxon>Actinomycetota</taxon>
        <taxon>Actinomycetes</taxon>
        <taxon>Streptosporangiales</taxon>
        <taxon>Streptosporangiaceae</taxon>
        <taxon>Nonomuraea</taxon>
    </lineage>
</organism>
<comment type="caution">
    <text evidence="2">The sequence shown here is derived from an EMBL/GenBank/DDBJ whole genome shotgun (WGS) entry which is preliminary data.</text>
</comment>
<evidence type="ECO:0008006" key="4">
    <source>
        <dbReference type="Google" id="ProtNLM"/>
    </source>
</evidence>
<feature type="signal peptide" evidence="1">
    <location>
        <begin position="1"/>
        <end position="30"/>
    </location>
</feature>
<protein>
    <recommendedName>
        <fullName evidence="4">Secreted protein</fullName>
    </recommendedName>
</protein>
<dbReference type="Proteomes" id="UP001597097">
    <property type="component" value="Unassembled WGS sequence"/>
</dbReference>
<reference evidence="3" key="1">
    <citation type="journal article" date="2019" name="Int. J. Syst. Evol. Microbiol.">
        <title>The Global Catalogue of Microorganisms (GCM) 10K type strain sequencing project: providing services to taxonomists for standard genome sequencing and annotation.</title>
        <authorList>
            <consortium name="The Broad Institute Genomics Platform"/>
            <consortium name="The Broad Institute Genome Sequencing Center for Infectious Disease"/>
            <person name="Wu L."/>
            <person name="Ma J."/>
        </authorList>
    </citation>
    <scope>NUCLEOTIDE SEQUENCE [LARGE SCALE GENOMIC DNA]</scope>
    <source>
        <strain evidence="3">CGMCC 1.15399</strain>
    </source>
</reference>
<feature type="chain" id="PRO_5047030317" description="Secreted protein" evidence="1">
    <location>
        <begin position="31"/>
        <end position="81"/>
    </location>
</feature>
<name>A0ABW4GGC6_9ACTN</name>
<evidence type="ECO:0000313" key="2">
    <source>
        <dbReference type="EMBL" id="MFD1541604.1"/>
    </source>
</evidence>
<dbReference type="EMBL" id="JBHUCM010000029">
    <property type="protein sequence ID" value="MFD1541604.1"/>
    <property type="molecule type" value="Genomic_DNA"/>
</dbReference>
<evidence type="ECO:0000256" key="1">
    <source>
        <dbReference type="SAM" id="SignalP"/>
    </source>
</evidence>
<sequence length="81" mass="8820">MKAIKRALTAGLGAAVVSGALLAGALPAHASSWHRVHTSSDFVTCHAYILVTYGGWPADRVKCELDGTWHPFQTYGVYIWY</sequence>
<dbReference type="RefSeq" id="WP_219534525.1">
    <property type="nucleotide sequence ID" value="NZ_JAHKRM010000022.1"/>
</dbReference>
<keyword evidence="1" id="KW-0732">Signal</keyword>
<evidence type="ECO:0000313" key="3">
    <source>
        <dbReference type="Proteomes" id="UP001597097"/>
    </source>
</evidence>
<keyword evidence="3" id="KW-1185">Reference proteome</keyword>